<evidence type="ECO:0000256" key="1">
    <source>
        <dbReference type="ARBA" id="ARBA00001946"/>
    </source>
</evidence>
<dbReference type="NCBIfam" id="NF047375">
    <property type="entry name" value="HeatShock_HspR"/>
    <property type="match status" value="1"/>
</dbReference>
<evidence type="ECO:0000256" key="4">
    <source>
        <dbReference type="ARBA" id="ARBA00022842"/>
    </source>
</evidence>
<keyword evidence="8" id="KW-0378">Hydrolase</keyword>
<dbReference type="GO" id="GO:0003677">
    <property type="term" value="F:DNA binding"/>
    <property type="evidence" value="ECO:0007669"/>
    <property type="project" value="InterPro"/>
</dbReference>
<dbReference type="InterPro" id="IPR009061">
    <property type="entry name" value="DNA-bd_dom_put_sf"/>
</dbReference>
<dbReference type="Proteomes" id="UP000070505">
    <property type="component" value="Unassembled WGS sequence"/>
</dbReference>
<dbReference type="GO" id="GO:0006355">
    <property type="term" value="P:regulation of DNA-templated transcription"/>
    <property type="evidence" value="ECO:0007669"/>
    <property type="project" value="InterPro"/>
</dbReference>
<comment type="caution">
    <text evidence="8">The sequence shown here is derived from an EMBL/GenBank/DDBJ whole genome shotgun (WGS) entry which is preliminary data.</text>
</comment>
<dbReference type="GO" id="GO:0046872">
    <property type="term" value="F:metal ion binding"/>
    <property type="evidence" value="ECO:0007669"/>
    <property type="project" value="UniProtKB-KW"/>
</dbReference>
<proteinExistence type="inferred from homology"/>
<evidence type="ECO:0000313" key="9">
    <source>
        <dbReference type="Proteomes" id="UP000070505"/>
    </source>
</evidence>
<dbReference type="SFLD" id="SFLDG01129">
    <property type="entry name" value="C1.5:_HAD__Beta-PGM__Phosphata"/>
    <property type="match status" value="1"/>
</dbReference>
<dbReference type="SUPFAM" id="SSF56784">
    <property type="entry name" value="HAD-like"/>
    <property type="match status" value="1"/>
</dbReference>
<evidence type="ECO:0000256" key="6">
    <source>
        <dbReference type="SAM" id="Coils"/>
    </source>
</evidence>
<dbReference type="Gene3D" id="1.10.150.240">
    <property type="entry name" value="Putative phosphatase, domain 2"/>
    <property type="match status" value="1"/>
</dbReference>
<dbReference type="CDD" id="cd07505">
    <property type="entry name" value="HAD_BPGM-like"/>
    <property type="match status" value="1"/>
</dbReference>
<dbReference type="AlphaFoldDB" id="A0A135ZCD4"/>
<dbReference type="PROSITE" id="PS50937">
    <property type="entry name" value="HTH_MERR_2"/>
    <property type="match status" value="1"/>
</dbReference>
<feature type="domain" description="HTH merR-type" evidence="7">
    <location>
        <begin position="45"/>
        <end position="108"/>
    </location>
</feature>
<organism evidence="8 9">
    <name type="scientific">Gardnerella vaginalis</name>
    <dbReference type="NCBI Taxonomy" id="2702"/>
    <lineage>
        <taxon>Bacteria</taxon>
        <taxon>Bacillati</taxon>
        <taxon>Actinomycetota</taxon>
        <taxon>Actinomycetes</taxon>
        <taxon>Bifidobacteriales</taxon>
        <taxon>Bifidobacteriaceae</taxon>
        <taxon>Gardnerella</taxon>
    </lineage>
</organism>
<keyword evidence="5" id="KW-0119">Carbohydrate metabolism</keyword>
<keyword evidence="4" id="KW-0460">Magnesium</keyword>
<dbReference type="InterPro" id="IPR023214">
    <property type="entry name" value="HAD_sf"/>
</dbReference>
<gene>
    <name evidence="8" type="ORF">HMPREF3230_00014</name>
</gene>
<feature type="coiled-coil region" evidence="6">
    <location>
        <begin position="105"/>
        <end position="139"/>
    </location>
</feature>
<dbReference type="InterPro" id="IPR051600">
    <property type="entry name" value="Beta-PGM-like"/>
</dbReference>
<evidence type="ECO:0000313" key="8">
    <source>
        <dbReference type="EMBL" id="KXI19215.1"/>
    </source>
</evidence>
<protein>
    <submittedName>
        <fullName evidence="8">HAD hydrolase, family IA, variant 3</fullName>
    </submittedName>
</protein>
<dbReference type="CDD" id="cd04766">
    <property type="entry name" value="HTH_HspR"/>
    <property type="match status" value="1"/>
</dbReference>
<comment type="similarity">
    <text evidence="2">Belongs to the HAD-like hydrolase superfamily. CbbY/CbbZ/Gph/YieH family.</text>
</comment>
<dbReference type="EMBL" id="LSRC01000001">
    <property type="protein sequence ID" value="KXI19215.1"/>
    <property type="molecule type" value="Genomic_DNA"/>
</dbReference>
<sequence length="432" mass="47886">MRVSRDTKVLYEMCAVALVHGRATLDGADEVGFNIDMPIFMVSYVASITKTHPQTLRQYDRLNLIVPHRTEGGARRYSLRDINRLIQTQRLSQNDGINLAGVIQILSLQEENRQLKRQLRHIEQRAESSERNIFAANAQGDIVEVLRSRNARNWRYDIHCERRALPSSKSFSNSDSDSSNSEDKSIVLWRSWRASSERRLLKAVFWDMDGTLIDSEPYWHEAEICLAKNHGGQWSEELAWQYSGGSLEAVAKAMIELGTQLSVEEIGNGMVDYVAKCEEKNVPWVPGVMDVLGDLAKAGIPSILVSNSPRRLVENIVKHAPSGAFVGYICGDDGYATKPSPEPYIAAGKLVGINADGMLSEEEVSREMACCIAIEDSFAGLASASSSGATTLAQTAFSNLDVSNGPQFAELHGYENINWRTFEDIVVKALGE</sequence>
<dbReference type="InterPro" id="IPR023198">
    <property type="entry name" value="PGP-like_dom2"/>
</dbReference>
<dbReference type="SUPFAM" id="SSF46955">
    <property type="entry name" value="Putative DNA-binding domain"/>
    <property type="match status" value="1"/>
</dbReference>
<dbReference type="InterPro" id="IPR000551">
    <property type="entry name" value="MerR-type_HTH_dom"/>
</dbReference>
<evidence type="ECO:0000256" key="5">
    <source>
        <dbReference type="ARBA" id="ARBA00023277"/>
    </source>
</evidence>
<dbReference type="PATRIC" id="fig|2702.101.peg.14"/>
<dbReference type="InterPro" id="IPR036412">
    <property type="entry name" value="HAD-like_sf"/>
</dbReference>
<evidence type="ECO:0000256" key="3">
    <source>
        <dbReference type="ARBA" id="ARBA00022723"/>
    </source>
</evidence>
<reference evidence="9" key="1">
    <citation type="submission" date="2016-02" db="EMBL/GenBank/DDBJ databases">
        <authorList>
            <person name="Mitreva M."/>
            <person name="Pepin K.H."/>
            <person name="Mihindukulasuriya K.A."/>
            <person name="Fulton R."/>
            <person name="Fronick C."/>
            <person name="O'Laughlin M."/>
            <person name="Miner T."/>
            <person name="Herter B."/>
            <person name="Rosa B.A."/>
            <person name="Cordes M."/>
            <person name="Tomlinson C."/>
            <person name="Wollam A."/>
            <person name="Palsikar V.B."/>
            <person name="Mardis E.R."/>
            <person name="Wilson R.K."/>
        </authorList>
    </citation>
    <scope>NUCLEOTIDE SEQUENCE [LARGE SCALE GENOMIC DNA]</scope>
    <source>
        <strain evidence="9">CMW7778B</strain>
    </source>
</reference>
<dbReference type="Pfam" id="PF13411">
    <property type="entry name" value="MerR_1"/>
    <property type="match status" value="1"/>
</dbReference>
<dbReference type="SMART" id="SM00422">
    <property type="entry name" value="HTH_MERR"/>
    <property type="match status" value="1"/>
</dbReference>
<dbReference type="Pfam" id="PF00702">
    <property type="entry name" value="Hydrolase"/>
    <property type="match status" value="1"/>
</dbReference>
<accession>A0A135ZCD4</accession>
<evidence type="ECO:0000256" key="2">
    <source>
        <dbReference type="ARBA" id="ARBA00006171"/>
    </source>
</evidence>
<dbReference type="PANTHER" id="PTHR46193:SF18">
    <property type="entry name" value="HEXITOL PHOSPHATASE B"/>
    <property type="match status" value="1"/>
</dbReference>
<keyword evidence="6" id="KW-0175">Coiled coil</keyword>
<dbReference type="Gene3D" id="3.40.50.1000">
    <property type="entry name" value="HAD superfamily/HAD-like"/>
    <property type="match status" value="1"/>
</dbReference>
<name>A0A135ZCD4_GARVA</name>
<dbReference type="SFLD" id="SFLDS00003">
    <property type="entry name" value="Haloacid_Dehalogenase"/>
    <property type="match status" value="1"/>
</dbReference>
<dbReference type="Gene3D" id="1.10.1660.10">
    <property type="match status" value="1"/>
</dbReference>
<evidence type="ECO:0000259" key="7">
    <source>
        <dbReference type="PROSITE" id="PS50937"/>
    </source>
</evidence>
<dbReference type="PANTHER" id="PTHR46193">
    <property type="entry name" value="6-PHOSPHOGLUCONATE PHOSPHATASE"/>
    <property type="match status" value="1"/>
</dbReference>
<keyword evidence="3" id="KW-0479">Metal-binding</keyword>
<comment type="cofactor">
    <cofactor evidence="1">
        <name>Mg(2+)</name>
        <dbReference type="ChEBI" id="CHEBI:18420"/>
    </cofactor>
</comment>
<dbReference type="GO" id="GO:0016787">
    <property type="term" value="F:hydrolase activity"/>
    <property type="evidence" value="ECO:0007669"/>
    <property type="project" value="UniProtKB-KW"/>
</dbReference>